<evidence type="ECO:0000313" key="14">
    <source>
        <dbReference type="Proteomes" id="UP000719412"/>
    </source>
</evidence>
<keyword evidence="5 11" id="KW-1133">Transmembrane helix</keyword>
<feature type="transmembrane region" description="Helical" evidence="11">
    <location>
        <begin position="255"/>
        <end position="280"/>
    </location>
</feature>
<dbReference type="GO" id="GO:0007268">
    <property type="term" value="P:chemical synaptic transmission"/>
    <property type="evidence" value="ECO:0007669"/>
    <property type="project" value="TreeGrafter"/>
</dbReference>
<reference evidence="13" key="2">
    <citation type="submission" date="2021-08" db="EMBL/GenBank/DDBJ databases">
        <authorList>
            <person name="Eriksson T."/>
        </authorList>
    </citation>
    <scope>NUCLEOTIDE SEQUENCE</scope>
    <source>
        <strain evidence="13">Stoneville</strain>
        <tissue evidence="13">Whole head</tissue>
    </source>
</reference>
<evidence type="ECO:0000256" key="2">
    <source>
        <dbReference type="ARBA" id="ARBA00010663"/>
    </source>
</evidence>
<dbReference type="Gene3D" id="1.20.1070.10">
    <property type="entry name" value="Rhodopsin 7-helix transmembrane proteins"/>
    <property type="match status" value="1"/>
</dbReference>
<keyword evidence="6" id="KW-0297">G-protein coupled receptor</keyword>
<keyword evidence="8" id="KW-0675">Receptor</keyword>
<keyword evidence="7 11" id="KW-0472">Membrane</keyword>
<dbReference type="GO" id="GO:0045202">
    <property type="term" value="C:synapse"/>
    <property type="evidence" value="ECO:0007669"/>
    <property type="project" value="GOC"/>
</dbReference>
<evidence type="ECO:0000256" key="5">
    <source>
        <dbReference type="ARBA" id="ARBA00022989"/>
    </source>
</evidence>
<proteinExistence type="inferred from homology"/>
<evidence type="ECO:0000313" key="13">
    <source>
        <dbReference type="EMBL" id="KAH0815611.1"/>
    </source>
</evidence>
<dbReference type="GO" id="GO:0030425">
    <property type="term" value="C:dendrite"/>
    <property type="evidence" value="ECO:0007669"/>
    <property type="project" value="TreeGrafter"/>
</dbReference>
<evidence type="ECO:0000256" key="7">
    <source>
        <dbReference type="ARBA" id="ARBA00023136"/>
    </source>
</evidence>
<gene>
    <name evidence="13" type="ORF">GEV33_007180</name>
</gene>
<dbReference type="PRINTS" id="PR00237">
    <property type="entry name" value="GPCRRHODOPSN"/>
</dbReference>
<dbReference type="Proteomes" id="UP000719412">
    <property type="component" value="Unassembled WGS sequence"/>
</dbReference>
<dbReference type="PANTHER" id="PTHR24247:SF222">
    <property type="entry name" value="5-HYDROXYTRYPTAMINE (SEROTONIN) RECEPTOR 2B, ISOFORM E"/>
    <property type="match status" value="1"/>
</dbReference>
<dbReference type="InterPro" id="IPR017452">
    <property type="entry name" value="GPCR_Rhodpsn_7TM"/>
</dbReference>
<name>A0A8J6HIR5_TENMO</name>
<comment type="caution">
    <text evidence="13">The sequence shown here is derived from an EMBL/GenBank/DDBJ whole genome shotgun (WGS) entry which is preliminary data.</text>
</comment>
<feature type="transmembrane region" description="Helical" evidence="11">
    <location>
        <begin position="220"/>
        <end position="243"/>
    </location>
</feature>
<evidence type="ECO:0000256" key="1">
    <source>
        <dbReference type="ARBA" id="ARBA00004651"/>
    </source>
</evidence>
<keyword evidence="4 11" id="KW-0812">Transmembrane</keyword>
<organism evidence="13 14">
    <name type="scientific">Tenebrio molitor</name>
    <name type="common">Yellow mealworm beetle</name>
    <dbReference type="NCBI Taxonomy" id="7067"/>
    <lineage>
        <taxon>Eukaryota</taxon>
        <taxon>Metazoa</taxon>
        <taxon>Ecdysozoa</taxon>
        <taxon>Arthropoda</taxon>
        <taxon>Hexapoda</taxon>
        <taxon>Insecta</taxon>
        <taxon>Pterygota</taxon>
        <taxon>Neoptera</taxon>
        <taxon>Endopterygota</taxon>
        <taxon>Coleoptera</taxon>
        <taxon>Polyphaga</taxon>
        <taxon>Cucujiformia</taxon>
        <taxon>Tenebrionidae</taxon>
        <taxon>Tenebrio</taxon>
    </lineage>
</organism>
<comment type="similarity">
    <text evidence="2">Belongs to the G-protein coupled receptor 1 family.</text>
</comment>
<evidence type="ECO:0000259" key="12">
    <source>
        <dbReference type="PROSITE" id="PS50262"/>
    </source>
</evidence>
<dbReference type="GO" id="GO:0030594">
    <property type="term" value="F:neurotransmitter receptor activity"/>
    <property type="evidence" value="ECO:0007669"/>
    <property type="project" value="TreeGrafter"/>
</dbReference>
<evidence type="ECO:0000256" key="9">
    <source>
        <dbReference type="ARBA" id="ARBA00023224"/>
    </source>
</evidence>
<evidence type="ECO:0000256" key="11">
    <source>
        <dbReference type="SAM" id="Phobius"/>
    </source>
</evidence>
<keyword evidence="14" id="KW-1185">Reference proteome</keyword>
<dbReference type="GO" id="GO:0005886">
    <property type="term" value="C:plasma membrane"/>
    <property type="evidence" value="ECO:0007669"/>
    <property type="project" value="UniProtKB-SubCell"/>
</dbReference>
<feature type="domain" description="G-protein coupled receptors family 1 profile" evidence="12">
    <location>
        <begin position="235"/>
        <end position="274"/>
    </location>
</feature>
<comment type="subcellular location">
    <subcellularLocation>
        <location evidence="1">Cell membrane</location>
        <topology evidence="1">Multi-pass membrane protein</topology>
    </subcellularLocation>
</comment>
<dbReference type="GO" id="GO:0004993">
    <property type="term" value="F:G protein-coupled serotonin receptor activity"/>
    <property type="evidence" value="ECO:0007669"/>
    <property type="project" value="TreeGrafter"/>
</dbReference>
<dbReference type="GO" id="GO:0007210">
    <property type="term" value="P:serotonin receptor signaling pathway"/>
    <property type="evidence" value="ECO:0007669"/>
    <property type="project" value="TreeGrafter"/>
</dbReference>
<evidence type="ECO:0000256" key="10">
    <source>
        <dbReference type="SAM" id="MobiDB-lite"/>
    </source>
</evidence>
<keyword evidence="3" id="KW-1003">Cell membrane</keyword>
<feature type="compositionally biased region" description="Basic and acidic residues" evidence="10">
    <location>
        <begin position="154"/>
        <end position="168"/>
    </location>
</feature>
<dbReference type="AlphaFoldDB" id="A0A8J6HIR5"/>
<keyword evidence="9" id="KW-0807">Transducer</keyword>
<feature type="region of interest" description="Disordered" evidence="10">
    <location>
        <begin position="154"/>
        <end position="183"/>
    </location>
</feature>
<evidence type="ECO:0000256" key="4">
    <source>
        <dbReference type="ARBA" id="ARBA00022692"/>
    </source>
</evidence>
<evidence type="ECO:0000256" key="8">
    <source>
        <dbReference type="ARBA" id="ARBA00023170"/>
    </source>
</evidence>
<dbReference type="SUPFAM" id="SSF81321">
    <property type="entry name" value="Family A G protein-coupled receptor-like"/>
    <property type="match status" value="1"/>
</dbReference>
<accession>A0A8J6HIR5</accession>
<reference evidence="13" key="1">
    <citation type="journal article" date="2020" name="J Insects Food Feed">
        <title>The yellow mealworm (Tenebrio molitor) genome: a resource for the emerging insects as food and feed industry.</title>
        <authorList>
            <person name="Eriksson T."/>
            <person name="Andere A."/>
            <person name="Kelstrup H."/>
            <person name="Emery V."/>
            <person name="Picard C."/>
        </authorList>
    </citation>
    <scope>NUCLEOTIDE SEQUENCE</scope>
    <source>
        <strain evidence="13">Stoneville</strain>
        <tissue evidence="13">Whole head</tissue>
    </source>
</reference>
<sequence>MKLFHFDTTMLDLTRLADRDDASGAIRDPGLSRITSDAQLHFDGVVSHPGLNNSQPSQLHGIATVGPRKFPLMLKISLSPWKSLKSRTSSTNKSGLDAVTVHPSRSSELTSLTYAKEAASQHLACTHLSCGTHAPLPPLARSPFPLTSDTHDAARERSVATTRNDARGHARQRAGTESGEERERVNQVCEMEKVYYKATIIVYNTTTKNATEPDDSTNNWWALSALILAVGTAAGNILVCLAICWERRLQNVTNYFLMSLAITDLMVAILVMPLGILTLIRAAIDPGGRPPAHTHTTAHLLGPDLPELRPITTEIMPVADKGPRKRKKVSGGRKKRGRFRERMSFSHIIPDATQWCGVIGSPGV</sequence>
<evidence type="ECO:0000256" key="3">
    <source>
        <dbReference type="ARBA" id="ARBA00022475"/>
    </source>
</evidence>
<dbReference type="EMBL" id="JABDTM020022872">
    <property type="protein sequence ID" value="KAH0815611.1"/>
    <property type="molecule type" value="Genomic_DNA"/>
</dbReference>
<evidence type="ECO:0000256" key="6">
    <source>
        <dbReference type="ARBA" id="ARBA00023040"/>
    </source>
</evidence>
<protein>
    <recommendedName>
        <fullName evidence="12">G-protein coupled receptors family 1 profile domain-containing protein</fullName>
    </recommendedName>
</protein>
<dbReference type="PANTHER" id="PTHR24247">
    <property type="entry name" value="5-HYDROXYTRYPTAMINE RECEPTOR"/>
    <property type="match status" value="1"/>
</dbReference>
<dbReference type="InterPro" id="IPR000276">
    <property type="entry name" value="GPCR_Rhodpsn"/>
</dbReference>
<dbReference type="Pfam" id="PF00001">
    <property type="entry name" value="7tm_1"/>
    <property type="match status" value="1"/>
</dbReference>
<dbReference type="GO" id="GO:0007187">
    <property type="term" value="P:G protein-coupled receptor signaling pathway, coupled to cyclic nucleotide second messenger"/>
    <property type="evidence" value="ECO:0007669"/>
    <property type="project" value="TreeGrafter"/>
</dbReference>
<dbReference type="PROSITE" id="PS50262">
    <property type="entry name" value="G_PROTEIN_RECEP_F1_2"/>
    <property type="match status" value="1"/>
</dbReference>